<organism evidence="2 3">
    <name type="scientific">Edwardsiella tarda ATCC 23685</name>
    <dbReference type="NCBI Taxonomy" id="500638"/>
    <lineage>
        <taxon>Bacteria</taxon>
        <taxon>Pseudomonadati</taxon>
        <taxon>Pseudomonadota</taxon>
        <taxon>Gammaproteobacteria</taxon>
        <taxon>Enterobacterales</taxon>
        <taxon>Hafniaceae</taxon>
        <taxon>Edwardsiella</taxon>
    </lineage>
</organism>
<accession>D4F334</accession>
<name>D4F334_EDWTA</name>
<keyword evidence="1" id="KW-0472">Membrane</keyword>
<dbReference type="AlphaFoldDB" id="D4F334"/>
<sequence>MAAGIDAHYPRFIFSSPLFLAMTAFSLFPLENLMPIPICNITHLICVLSMRGKSE</sequence>
<protein>
    <submittedName>
        <fullName evidence="2">Uncharacterized protein</fullName>
    </submittedName>
</protein>
<evidence type="ECO:0000313" key="2">
    <source>
        <dbReference type="EMBL" id="EFE23808.1"/>
    </source>
</evidence>
<evidence type="ECO:0000256" key="1">
    <source>
        <dbReference type="SAM" id="Phobius"/>
    </source>
</evidence>
<evidence type="ECO:0000313" key="3">
    <source>
        <dbReference type="Proteomes" id="UP000003692"/>
    </source>
</evidence>
<keyword evidence="1" id="KW-0812">Transmembrane</keyword>
<proteinExistence type="predicted"/>
<reference evidence="2 3" key="1">
    <citation type="submission" date="2010-02" db="EMBL/GenBank/DDBJ databases">
        <authorList>
            <person name="Weinstock G."/>
            <person name="Sodergren E."/>
            <person name="Clifton S."/>
            <person name="Fulton L."/>
            <person name="Fulton B."/>
            <person name="Courtney L."/>
            <person name="Fronick C."/>
            <person name="Harrison M."/>
            <person name="Strong C."/>
            <person name="Farmer C."/>
            <person name="Delahaunty K."/>
            <person name="Markovic C."/>
            <person name="Hall O."/>
            <person name="Minx P."/>
            <person name="Tomlinson C."/>
            <person name="Mitreva M."/>
            <person name="Nelson J."/>
            <person name="Hou S."/>
            <person name="Wollam A."/>
            <person name="Pepin K.H."/>
            <person name="Johnson M."/>
            <person name="Bhonagiri V."/>
            <person name="Zhang X."/>
            <person name="Suruliraj S."/>
            <person name="Warren W."/>
            <person name="Chinwalla A."/>
            <person name="Mardis E.R."/>
            <person name="Wilson R.K."/>
        </authorList>
    </citation>
    <scope>NUCLEOTIDE SEQUENCE [LARGE SCALE GENOMIC DNA]</scope>
    <source>
        <strain evidence="2 3">ATCC 23685</strain>
    </source>
</reference>
<feature type="transmembrane region" description="Helical" evidence="1">
    <location>
        <begin position="12"/>
        <end position="28"/>
    </location>
</feature>
<gene>
    <name evidence="2" type="ORF">EDWATA_01136</name>
</gene>
<keyword evidence="1" id="KW-1133">Transmembrane helix</keyword>
<comment type="caution">
    <text evidence="2">The sequence shown here is derived from an EMBL/GenBank/DDBJ whole genome shotgun (WGS) entry which is preliminary data.</text>
</comment>
<dbReference type="EMBL" id="ADGK01000053">
    <property type="protein sequence ID" value="EFE23808.1"/>
    <property type="molecule type" value="Genomic_DNA"/>
</dbReference>
<dbReference type="Proteomes" id="UP000003692">
    <property type="component" value="Unassembled WGS sequence"/>
</dbReference>
<dbReference type="HOGENOM" id="CLU_3024902_0_0_6"/>